<keyword evidence="7" id="KW-1185">Reference proteome</keyword>
<name>A0AAD6PBP6_9ROSI</name>
<evidence type="ECO:0000259" key="5">
    <source>
        <dbReference type="Pfam" id="PF01979"/>
    </source>
</evidence>
<dbReference type="EMBL" id="JAPFFJ010000006">
    <property type="protein sequence ID" value="KAJ6424617.1"/>
    <property type="molecule type" value="Genomic_DNA"/>
</dbReference>
<dbReference type="Proteomes" id="UP001162972">
    <property type="component" value="Chromosome 16"/>
</dbReference>
<evidence type="ECO:0000256" key="3">
    <source>
        <dbReference type="ARBA" id="ARBA00036696"/>
    </source>
</evidence>
<sequence length="215" mass="23489">MPGGIDPHTHLAMEALNTETVDDFFSGQAAALAGGTTMHIDFVIPVNGSLTAGLEVYEEKAKKSCMDYGFHMVITKFDDIVSRDMEIMVKERGINSFKFFLAYKGVLMVNDELLLEGLKRCKSLGALAMVHAENGDAVFEGQERMIQLGITGPEGHALSRPPLLEGEATARAIRLAGFVNTPLYVVHVMSIDAMEEIARARKSGLNFLISSFLFC</sequence>
<reference evidence="6 7" key="1">
    <citation type="journal article" date="2023" name="Int. J. Mol. Sci.">
        <title>De Novo Assembly and Annotation of 11 Diverse Shrub Willow (Salix) Genomes Reveals Novel Gene Organization in Sex-Linked Regions.</title>
        <authorList>
            <person name="Hyden B."/>
            <person name="Feng K."/>
            <person name="Yates T.B."/>
            <person name="Jawdy S."/>
            <person name="Cereghino C."/>
            <person name="Smart L.B."/>
            <person name="Muchero W."/>
        </authorList>
    </citation>
    <scope>NUCLEOTIDE SEQUENCE [LARGE SCALE GENOMIC DNA]</scope>
    <source>
        <tissue evidence="6">Shoot tip</tissue>
    </source>
</reference>
<dbReference type="InterPro" id="IPR006680">
    <property type="entry name" value="Amidohydro-rel"/>
</dbReference>
<gene>
    <name evidence="6" type="ORF">OIU84_025404</name>
</gene>
<dbReference type="Gene3D" id="3.20.20.140">
    <property type="entry name" value="Metal-dependent hydrolases"/>
    <property type="match status" value="1"/>
</dbReference>
<dbReference type="PANTHER" id="PTHR11647">
    <property type="entry name" value="HYDRANTOINASE/DIHYDROPYRIMIDINASE FAMILY MEMBER"/>
    <property type="match status" value="1"/>
</dbReference>
<comment type="cofactor">
    <cofactor evidence="1">
        <name>Zn(2+)</name>
        <dbReference type="ChEBI" id="CHEBI:29105"/>
    </cofactor>
</comment>
<accession>A0AAD6PBP6</accession>
<dbReference type="GO" id="GO:0004157">
    <property type="term" value="F:dihydropyrimidinase activity"/>
    <property type="evidence" value="ECO:0007669"/>
    <property type="project" value="UniProtKB-EC"/>
</dbReference>
<proteinExistence type="inferred from homology"/>
<comment type="caution">
    <text evidence="6">The sequence shown here is derived from an EMBL/GenBank/DDBJ whole genome shotgun (WGS) entry which is preliminary data.</text>
</comment>
<evidence type="ECO:0000256" key="2">
    <source>
        <dbReference type="ARBA" id="ARBA00008829"/>
    </source>
</evidence>
<comment type="similarity">
    <text evidence="2">Belongs to the metallo-dependent hydrolases superfamily. Hydantoinase/dihydropyrimidinase family.</text>
</comment>
<evidence type="ECO:0000313" key="6">
    <source>
        <dbReference type="EMBL" id="KAJ6424617.1"/>
    </source>
</evidence>
<dbReference type="PANTHER" id="PTHR11647:SF1">
    <property type="entry name" value="COLLAPSIN RESPONSE MEDIATOR PROTEIN"/>
    <property type="match status" value="1"/>
</dbReference>
<dbReference type="GO" id="GO:0006208">
    <property type="term" value="P:pyrimidine nucleobase catabolic process"/>
    <property type="evidence" value="ECO:0007669"/>
    <property type="project" value="TreeGrafter"/>
</dbReference>
<dbReference type="SUPFAM" id="SSF51556">
    <property type="entry name" value="Metallo-dependent hydrolases"/>
    <property type="match status" value="1"/>
</dbReference>
<protein>
    <recommendedName>
        <fullName evidence="4">dihydropyrimidinase</fullName>
        <ecNumber evidence="4">3.5.2.2</ecNumber>
    </recommendedName>
</protein>
<dbReference type="GO" id="GO:0005829">
    <property type="term" value="C:cytosol"/>
    <property type="evidence" value="ECO:0007669"/>
    <property type="project" value="TreeGrafter"/>
</dbReference>
<feature type="domain" description="Amidohydrolase-related" evidence="5">
    <location>
        <begin position="1"/>
        <end position="141"/>
    </location>
</feature>
<dbReference type="InterPro" id="IPR032466">
    <property type="entry name" value="Metal_Hydrolase"/>
</dbReference>
<dbReference type="EC" id="3.5.2.2" evidence="4"/>
<evidence type="ECO:0000256" key="4">
    <source>
        <dbReference type="ARBA" id="ARBA00039113"/>
    </source>
</evidence>
<organism evidence="6 7">
    <name type="scientific">Salix udensis</name>
    <dbReference type="NCBI Taxonomy" id="889485"/>
    <lineage>
        <taxon>Eukaryota</taxon>
        <taxon>Viridiplantae</taxon>
        <taxon>Streptophyta</taxon>
        <taxon>Embryophyta</taxon>
        <taxon>Tracheophyta</taxon>
        <taxon>Spermatophyta</taxon>
        <taxon>Magnoliopsida</taxon>
        <taxon>eudicotyledons</taxon>
        <taxon>Gunneridae</taxon>
        <taxon>Pentapetalae</taxon>
        <taxon>rosids</taxon>
        <taxon>fabids</taxon>
        <taxon>Malpighiales</taxon>
        <taxon>Salicaceae</taxon>
        <taxon>Saliceae</taxon>
        <taxon>Salix</taxon>
    </lineage>
</organism>
<evidence type="ECO:0000256" key="1">
    <source>
        <dbReference type="ARBA" id="ARBA00001947"/>
    </source>
</evidence>
<evidence type="ECO:0000313" key="7">
    <source>
        <dbReference type="Proteomes" id="UP001162972"/>
    </source>
</evidence>
<dbReference type="Pfam" id="PF01979">
    <property type="entry name" value="Amidohydro_1"/>
    <property type="match status" value="1"/>
</dbReference>
<comment type="catalytic activity">
    <reaction evidence="3">
        <text>5,6-dihydrouracil + H2O = 3-(carbamoylamino)propanoate + H(+)</text>
        <dbReference type="Rhea" id="RHEA:16121"/>
        <dbReference type="ChEBI" id="CHEBI:11892"/>
        <dbReference type="ChEBI" id="CHEBI:15377"/>
        <dbReference type="ChEBI" id="CHEBI:15378"/>
        <dbReference type="ChEBI" id="CHEBI:15901"/>
        <dbReference type="EC" id="3.5.2.2"/>
    </reaction>
</comment>
<dbReference type="InterPro" id="IPR050378">
    <property type="entry name" value="Metallo-dep_Hydrolases_sf"/>
</dbReference>
<dbReference type="AlphaFoldDB" id="A0AAD6PBP6"/>
<dbReference type="FunFam" id="3.20.20.140:FF:000174">
    <property type="entry name" value="Dihydropyrimidinase-related protein 2"/>
    <property type="match status" value="1"/>
</dbReference>